<dbReference type="RefSeq" id="WP_188463858.1">
    <property type="nucleotide sequence ID" value="NZ_BAABHU010000007.1"/>
</dbReference>
<comment type="caution">
    <text evidence="2">The sequence shown here is derived from an EMBL/GenBank/DDBJ whole genome shotgun (WGS) entry which is preliminary data.</text>
</comment>
<keyword evidence="1" id="KW-0812">Transmembrane</keyword>
<keyword evidence="1" id="KW-1133">Transmembrane helix</keyword>
<dbReference type="EMBL" id="BMEC01000007">
    <property type="protein sequence ID" value="GGC38439.1"/>
    <property type="molecule type" value="Genomic_DNA"/>
</dbReference>
<name>A0ABQ1MJK9_9BACT</name>
<dbReference type="Proteomes" id="UP000636010">
    <property type="component" value="Unassembled WGS sequence"/>
</dbReference>
<accession>A0ABQ1MJK9</accession>
<organism evidence="2 3">
    <name type="scientific">Marivirga lumbricoides</name>
    <dbReference type="NCBI Taxonomy" id="1046115"/>
    <lineage>
        <taxon>Bacteria</taxon>
        <taxon>Pseudomonadati</taxon>
        <taxon>Bacteroidota</taxon>
        <taxon>Cytophagia</taxon>
        <taxon>Cytophagales</taxon>
        <taxon>Marivirgaceae</taxon>
        <taxon>Marivirga</taxon>
    </lineage>
</organism>
<evidence type="ECO:0000313" key="2">
    <source>
        <dbReference type="EMBL" id="GGC38439.1"/>
    </source>
</evidence>
<feature type="transmembrane region" description="Helical" evidence="1">
    <location>
        <begin position="78"/>
        <end position="97"/>
    </location>
</feature>
<feature type="transmembrane region" description="Helical" evidence="1">
    <location>
        <begin position="34"/>
        <end position="57"/>
    </location>
</feature>
<proteinExistence type="predicted"/>
<keyword evidence="3" id="KW-1185">Reference proteome</keyword>
<evidence type="ECO:0000256" key="1">
    <source>
        <dbReference type="SAM" id="Phobius"/>
    </source>
</evidence>
<feature type="transmembrane region" description="Helical" evidence="1">
    <location>
        <begin position="201"/>
        <end position="224"/>
    </location>
</feature>
<feature type="transmembrane region" description="Helical" evidence="1">
    <location>
        <begin position="103"/>
        <end position="122"/>
    </location>
</feature>
<gene>
    <name evidence="2" type="ORF">GCM10011506_24880</name>
</gene>
<sequence length="278" mass="32088">MLTKAYQYIRAFSLDVVAGAAISARWIGEFFNASISFSTIFALSLTVWLIYTVDHLLDARKVRPQTAVFRHLVHQRNAPYLIGLAVIALMMLIYTTQFLSREILGYGIILGLAVIAYLLFVHFIRKKPYWGKEWFISAVYATGICLPTFANLGNFSLILGYFWLQLFILASINLLLFNMFEYKQDKLQGFNSFATVWGFDLTRKIILVLFLFFTIIWSAAFLYFAQEDFLDYQAIFIFMGSVLAMVLSKETTLKEEEWYRVIGDIVFVLPLIELLIDV</sequence>
<evidence type="ECO:0000313" key="3">
    <source>
        <dbReference type="Proteomes" id="UP000636010"/>
    </source>
</evidence>
<reference evidence="3" key="1">
    <citation type="journal article" date="2019" name="Int. J. Syst. Evol. Microbiol.">
        <title>The Global Catalogue of Microorganisms (GCM) 10K type strain sequencing project: providing services to taxonomists for standard genome sequencing and annotation.</title>
        <authorList>
            <consortium name="The Broad Institute Genomics Platform"/>
            <consortium name="The Broad Institute Genome Sequencing Center for Infectious Disease"/>
            <person name="Wu L."/>
            <person name="Ma J."/>
        </authorList>
    </citation>
    <scope>NUCLEOTIDE SEQUENCE [LARGE SCALE GENOMIC DNA]</scope>
    <source>
        <strain evidence="3">CGMCC 1.10832</strain>
    </source>
</reference>
<evidence type="ECO:0008006" key="4">
    <source>
        <dbReference type="Google" id="ProtNLM"/>
    </source>
</evidence>
<feature type="transmembrane region" description="Helical" evidence="1">
    <location>
        <begin position="230"/>
        <end position="247"/>
    </location>
</feature>
<protein>
    <recommendedName>
        <fullName evidence="4">Prenyltransferase</fullName>
    </recommendedName>
</protein>
<keyword evidence="1" id="KW-0472">Membrane</keyword>
<feature type="transmembrane region" description="Helical" evidence="1">
    <location>
        <begin position="158"/>
        <end position="180"/>
    </location>
</feature>